<evidence type="ECO:0000313" key="3">
    <source>
        <dbReference type="Proteomes" id="UP000431401"/>
    </source>
</evidence>
<feature type="domain" description="GAF" evidence="1">
    <location>
        <begin position="9"/>
        <end position="136"/>
    </location>
</feature>
<comment type="caution">
    <text evidence="2">The sequence shown here is derived from an EMBL/GenBank/DDBJ whole genome shotgun (WGS) entry which is preliminary data.</text>
</comment>
<reference evidence="2 3" key="1">
    <citation type="submission" date="2019-10" db="EMBL/GenBank/DDBJ databases">
        <title>Nocardia macrotermitis sp. nov. and Nocardia aurantia sp. nov., isolated from the gut of fungus growing-termite Macrotermes natalensis.</title>
        <authorList>
            <person name="Benndorf R."/>
            <person name="Schwitalla J."/>
            <person name="Martin K."/>
            <person name="De Beer W."/>
            <person name="Kaster A.-K."/>
            <person name="Vollmers J."/>
            <person name="Poulsen M."/>
            <person name="Beemelmanns C."/>
        </authorList>
    </citation>
    <scope>NUCLEOTIDE SEQUENCE [LARGE SCALE GENOMIC DNA]</scope>
    <source>
        <strain evidence="2 3">RB56</strain>
    </source>
</reference>
<proteinExistence type="predicted"/>
<dbReference type="SUPFAM" id="SSF55781">
    <property type="entry name" value="GAF domain-like"/>
    <property type="match status" value="1"/>
</dbReference>
<dbReference type="EMBL" id="WEGI01000011">
    <property type="protein sequence ID" value="MQY29316.1"/>
    <property type="molecule type" value="Genomic_DNA"/>
</dbReference>
<dbReference type="Gene3D" id="3.30.450.40">
    <property type="match status" value="1"/>
</dbReference>
<organism evidence="2 3">
    <name type="scientific">Nocardia aurantia</name>
    <dbReference type="NCBI Taxonomy" id="2585199"/>
    <lineage>
        <taxon>Bacteria</taxon>
        <taxon>Bacillati</taxon>
        <taxon>Actinomycetota</taxon>
        <taxon>Actinomycetes</taxon>
        <taxon>Mycobacteriales</taxon>
        <taxon>Nocardiaceae</taxon>
        <taxon>Nocardia</taxon>
    </lineage>
</organism>
<name>A0A7K0DU95_9NOCA</name>
<dbReference type="AlphaFoldDB" id="A0A7K0DU95"/>
<accession>A0A7K0DU95</accession>
<dbReference type="Proteomes" id="UP000431401">
    <property type="component" value="Unassembled WGS sequence"/>
</dbReference>
<dbReference type="Pfam" id="PF01590">
    <property type="entry name" value="GAF"/>
    <property type="match status" value="1"/>
</dbReference>
<evidence type="ECO:0000259" key="1">
    <source>
        <dbReference type="Pfam" id="PF01590"/>
    </source>
</evidence>
<keyword evidence="3" id="KW-1185">Reference proteome</keyword>
<sequence length="142" mass="15481">MTAEYADGCRRLLSATGADRVTLRLADAAGFPALVAEELAPGVLSMRTGTPIDPAGYPTYRHLVETGEILIQTDTRTHPIRPPRSLIEEMRVYAQVLAPIRRAGRTVGTISVHIQDRPHRFTAADVAAVRDFQQYVEAGLTG</sequence>
<dbReference type="InterPro" id="IPR003018">
    <property type="entry name" value="GAF"/>
</dbReference>
<dbReference type="InterPro" id="IPR029016">
    <property type="entry name" value="GAF-like_dom_sf"/>
</dbReference>
<dbReference type="RefSeq" id="WP_194290972.1">
    <property type="nucleotide sequence ID" value="NZ_WEGI01000011.1"/>
</dbReference>
<protein>
    <recommendedName>
        <fullName evidence="1">GAF domain-containing protein</fullName>
    </recommendedName>
</protein>
<evidence type="ECO:0000313" key="2">
    <source>
        <dbReference type="EMBL" id="MQY29316.1"/>
    </source>
</evidence>
<gene>
    <name evidence="2" type="ORF">NRB56_49060</name>
</gene>